<name>A0A5F1Y5B8_9LEPT</name>
<organism evidence="1 2">
    <name type="scientific">Leptospira gomenensis</name>
    <dbReference type="NCBI Taxonomy" id="2484974"/>
    <lineage>
        <taxon>Bacteria</taxon>
        <taxon>Pseudomonadati</taxon>
        <taxon>Spirochaetota</taxon>
        <taxon>Spirochaetia</taxon>
        <taxon>Leptospirales</taxon>
        <taxon>Leptospiraceae</taxon>
        <taxon>Leptospira</taxon>
    </lineage>
</organism>
<dbReference type="Proteomes" id="UP000298277">
    <property type="component" value="Unassembled WGS sequence"/>
</dbReference>
<proteinExistence type="predicted"/>
<dbReference type="RefSeq" id="WP_135590778.1">
    <property type="nucleotide sequence ID" value="NZ_RQEZ01000088.1"/>
</dbReference>
<dbReference type="SUPFAM" id="SSF54637">
    <property type="entry name" value="Thioesterase/thiol ester dehydrase-isomerase"/>
    <property type="match status" value="1"/>
</dbReference>
<dbReference type="InterPro" id="IPR029069">
    <property type="entry name" value="HotDog_dom_sf"/>
</dbReference>
<comment type="caution">
    <text evidence="1">The sequence shown here is derived from an EMBL/GenBank/DDBJ whole genome shotgun (WGS) entry which is preliminary data.</text>
</comment>
<dbReference type="PANTHER" id="PTHR31793:SF24">
    <property type="entry name" value="LONG-CHAIN ACYL-COA THIOESTERASE FADM"/>
    <property type="match status" value="1"/>
</dbReference>
<dbReference type="AlphaFoldDB" id="A0A5F1Y5B8"/>
<accession>A0A5F1Y5B8</accession>
<dbReference type="EMBL" id="RQFA01000088">
    <property type="protein sequence ID" value="TGK27569.1"/>
    <property type="molecule type" value="Genomic_DNA"/>
</dbReference>
<dbReference type="PANTHER" id="PTHR31793">
    <property type="entry name" value="4-HYDROXYBENZOYL-COA THIOESTERASE FAMILY MEMBER"/>
    <property type="match status" value="1"/>
</dbReference>
<keyword evidence="2" id="KW-1185">Reference proteome</keyword>
<evidence type="ECO:0000313" key="1">
    <source>
        <dbReference type="EMBL" id="TGK27569.1"/>
    </source>
</evidence>
<dbReference type="InterPro" id="IPR050563">
    <property type="entry name" value="4-hydroxybenzoyl-CoA_TE"/>
</dbReference>
<dbReference type="OrthoDB" id="328040at2"/>
<sequence>MSTAQKQTLHSIRKEHVTRLPIRWDELDSNGHVNNKNYQGYLDEARMRAMRDWGFSMEILRKEGFGPVILSISLEFKREISYPEEIRIESELSVSSPTRAVFIQKILRESDSLLCCKAETDWVILDLNSKRPAKFLHAIGLEDSKL</sequence>
<reference evidence="1" key="1">
    <citation type="journal article" date="2019" name="PLoS Negl. Trop. Dis.">
        <title>Revisiting the worldwide diversity of Leptospira species in the environment.</title>
        <authorList>
            <person name="Vincent A.T."/>
            <person name="Schiettekatte O."/>
            <person name="Bourhy P."/>
            <person name="Veyrier F.J."/>
            <person name="Picardeau M."/>
        </authorList>
    </citation>
    <scope>NUCLEOTIDE SEQUENCE [LARGE SCALE GENOMIC DNA]</scope>
    <source>
        <strain evidence="1">201800299</strain>
    </source>
</reference>
<dbReference type="Pfam" id="PF13279">
    <property type="entry name" value="4HBT_2"/>
    <property type="match status" value="1"/>
</dbReference>
<dbReference type="GO" id="GO:0047617">
    <property type="term" value="F:fatty acyl-CoA hydrolase activity"/>
    <property type="evidence" value="ECO:0007669"/>
    <property type="project" value="TreeGrafter"/>
</dbReference>
<dbReference type="Gene3D" id="3.10.129.10">
    <property type="entry name" value="Hotdog Thioesterase"/>
    <property type="match status" value="1"/>
</dbReference>
<dbReference type="CDD" id="cd00586">
    <property type="entry name" value="4HBT"/>
    <property type="match status" value="1"/>
</dbReference>
<protein>
    <submittedName>
        <fullName evidence="1">Acyl-CoA thioesterase</fullName>
    </submittedName>
</protein>
<gene>
    <name evidence="1" type="ORF">EHQ17_19575</name>
</gene>
<evidence type="ECO:0000313" key="2">
    <source>
        <dbReference type="Proteomes" id="UP000298277"/>
    </source>
</evidence>